<gene>
    <name evidence="10" type="ORF">OFUS_LOCUS7091</name>
</gene>
<dbReference type="Pfam" id="PF01094">
    <property type="entry name" value="ANF_receptor"/>
    <property type="match status" value="1"/>
</dbReference>
<protein>
    <submittedName>
        <fullName evidence="10">Uncharacterized protein</fullName>
    </submittedName>
</protein>
<dbReference type="GO" id="GO:0004930">
    <property type="term" value="F:G protein-coupled receptor activity"/>
    <property type="evidence" value="ECO:0007669"/>
    <property type="project" value="UniProtKB-KW"/>
</dbReference>
<dbReference type="AlphaFoldDB" id="A0A8J1UT60"/>
<comment type="subcellular location">
    <subcellularLocation>
        <location evidence="1">Cell membrane</location>
        <topology evidence="1">Multi-pass membrane protein</topology>
    </subcellularLocation>
</comment>
<evidence type="ECO:0000256" key="5">
    <source>
        <dbReference type="ARBA" id="ARBA00023040"/>
    </source>
</evidence>
<evidence type="ECO:0000256" key="3">
    <source>
        <dbReference type="ARBA" id="ARBA00022692"/>
    </source>
</evidence>
<dbReference type="EMBL" id="CAIIXF020000003">
    <property type="protein sequence ID" value="CAH1780395.1"/>
    <property type="molecule type" value="Genomic_DNA"/>
</dbReference>
<dbReference type="PANTHER" id="PTHR24060">
    <property type="entry name" value="METABOTROPIC GLUTAMATE RECEPTOR"/>
    <property type="match status" value="1"/>
</dbReference>
<evidence type="ECO:0000313" key="10">
    <source>
        <dbReference type="EMBL" id="CAH1780395.1"/>
    </source>
</evidence>
<dbReference type="InterPro" id="IPR038550">
    <property type="entry name" value="GPCR_3_9-Cys_sf"/>
</dbReference>
<dbReference type="InterPro" id="IPR050726">
    <property type="entry name" value="mGluR"/>
</dbReference>
<evidence type="ECO:0000313" key="11">
    <source>
        <dbReference type="Proteomes" id="UP000749559"/>
    </source>
</evidence>
<keyword evidence="9" id="KW-0807">Transducer</keyword>
<dbReference type="InterPro" id="IPR000337">
    <property type="entry name" value="GPCR_3"/>
</dbReference>
<dbReference type="Pfam" id="PF07562">
    <property type="entry name" value="NCD3G"/>
    <property type="match status" value="1"/>
</dbReference>
<evidence type="ECO:0000256" key="7">
    <source>
        <dbReference type="ARBA" id="ARBA00023170"/>
    </source>
</evidence>
<dbReference type="InterPro" id="IPR001828">
    <property type="entry name" value="ANF_lig-bd_rcpt"/>
</dbReference>
<keyword evidence="5" id="KW-0297">G-protein coupled receptor</keyword>
<keyword evidence="11" id="KW-1185">Reference proteome</keyword>
<evidence type="ECO:0000256" key="6">
    <source>
        <dbReference type="ARBA" id="ARBA00023136"/>
    </source>
</evidence>
<comment type="caution">
    <text evidence="10">The sequence shown here is derived from an EMBL/GenBank/DDBJ whole genome shotgun (WGS) entry which is preliminary data.</text>
</comment>
<proteinExistence type="predicted"/>
<evidence type="ECO:0000256" key="4">
    <source>
        <dbReference type="ARBA" id="ARBA00022989"/>
    </source>
</evidence>
<dbReference type="InterPro" id="IPR017978">
    <property type="entry name" value="GPCR_3_C"/>
</dbReference>
<dbReference type="Proteomes" id="UP000749559">
    <property type="component" value="Unassembled WGS sequence"/>
</dbReference>
<keyword evidence="2" id="KW-1003">Cell membrane</keyword>
<dbReference type="InterPro" id="IPR028082">
    <property type="entry name" value="Peripla_BP_I"/>
</dbReference>
<keyword evidence="7" id="KW-0675">Receptor</keyword>
<dbReference type="CDD" id="cd13953">
    <property type="entry name" value="7tm_classC_mGluR-like"/>
    <property type="match status" value="1"/>
</dbReference>
<evidence type="ECO:0000256" key="2">
    <source>
        <dbReference type="ARBA" id="ARBA00022475"/>
    </source>
</evidence>
<dbReference type="OrthoDB" id="6133044at2759"/>
<dbReference type="GO" id="GO:0005886">
    <property type="term" value="C:plasma membrane"/>
    <property type="evidence" value="ECO:0007669"/>
    <property type="project" value="UniProtKB-SubCell"/>
</dbReference>
<sequence>MLLWPGYFIVLTVLRVAVSDLALPGLKGDKAYKYQGDIMLGVFEDLLQHGSSEGELCSDEVVVGLDTFKNIGALQYAIDLVNNNTSVLPGVTIGFIALPTCNGHLTTLARALQFVPQSPHCQKTGTPHCDETLTPHCDVPQNPTYLPFYKVVGVLGATSSQSSVMSAPVLGLAQIPQISNWASSDELSNKELYPYFMRVAPPDRYQAQAIVDIIRYFNWTYVSTLHRPDSYGQNGIKMVHRLLKQYDICLEYNGVIHSSMEPYEFEDVHTNLKRNNKPKAVIVFAYETDLEGLLDVIKESNGSNEFIWVGSDGVYYIDNLMSEMVGAIKVDLYYEAVPAIDTYIKSLTPNNFTGANSTGEKWIRDVWENNFDCSFDVNAANSTLCGKGLRLNEKNGYTPYDGGGSSLIDAINVFAHGLHELITNECPLAFNNTALLDTCIKGPLFKQYLLNTNFTGVWGPIRFDKYGDILGRYSISQIQIGDDHQQHLVPIGIWDKQKDMNLDIHDSKLKWHHHKDRNKLQNVYPESMCSYPCRPGEFYIKQELKCCWECRKCRTNEITINNASTCKECPIYKWPDQLTFGYCVDIQLNYLLFSDSLGILMTVLSSFGFLACMIVLVIFIRNRNHKLVKASNRELTSIILAGTMIAYVTVYTIIAKPDTVYCYLSCLGFHISSSLAYAPMLVKTNRVFRIFEGGKKFSRPSFITSRWQAIFTAALILIQMIISFCLTAMLPPVVTRNQPVLTEKFVELLCWIPLESLIVPLVYNLVLIILCAIHGFKTRTLPDNFNESRFIFFSVSTTLFLWIAFLPTYFTASSAYHKATLLSALLILNASITLLVLFLPKLYAIYYLSEAQMKFTASIMAVGIQPSVPATQMSNLSLPPGPSRFNLDLRPIGSPLTQLTTDTTASVVTLRLEARGEPGTVT</sequence>
<keyword evidence="4" id="KW-1133">Transmembrane helix</keyword>
<accession>A0A8J1UT60</accession>
<name>A0A8J1UT60_OWEFU</name>
<keyword evidence="8" id="KW-0325">Glycoprotein</keyword>
<dbReference type="InterPro" id="IPR011500">
    <property type="entry name" value="GPCR_3_9-Cys_dom"/>
</dbReference>
<keyword evidence="6" id="KW-0472">Membrane</keyword>
<dbReference type="Gene3D" id="2.10.50.30">
    <property type="entry name" value="GPCR, family 3, nine cysteines domain"/>
    <property type="match status" value="1"/>
</dbReference>
<evidence type="ECO:0000256" key="1">
    <source>
        <dbReference type="ARBA" id="ARBA00004651"/>
    </source>
</evidence>
<dbReference type="PROSITE" id="PS50259">
    <property type="entry name" value="G_PROTEIN_RECEP_F3_4"/>
    <property type="match status" value="1"/>
</dbReference>
<organism evidence="10 11">
    <name type="scientific">Owenia fusiformis</name>
    <name type="common">Polychaete worm</name>
    <dbReference type="NCBI Taxonomy" id="6347"/>
    <lineage>
        <taxon>Eukaryota</taxon>
        <taxon>Metazoa</taxon>
        <taxon>Spiralia</taxon>
        <taxon>Lophotrochozoa</taxon>
        <taxon>Annelida</taxon>
        <taxon>Polychaeta</taxon>
        <taxon>Sedentaria</taxon>
        <taxon>Canalipalpata</taxon>
        <taxon>Sabellida</taxon>
        <taxon>Oweniida</taxon>
        <taxon>Oweniidae</taxon>
        <taxon>Owenia</taxon>
    </lineage>
</organism>
<dbReference type="FunFam" id="3.40.50.2300:FF:000145">
    <property type="entry name" value="Glutamate receptor, metabotropic"/>
    <property type="match status" value="1"/>
</dbReference>
<dbReference type="Pfam" id="PF00003">
    <property type="entry name" value="7tm_3"/>
    <property type="match status" value="1"/>
</dbReference>
<dbReference type="SUPFAM" id="SSF53822">
    <property type="entry name" value="Periplasmic binding protein-like I"/>
    <property type="match status" value="1"/>
</dbReference>
<dbReference type="Gene3D" id="3.40.50.2300">
    <property type="match status" value="2"/>
</dbReference>
<dbReference type="PRINTS" id="PR00248">
    <property type="entry name" value="GPCRMGR"/>
</dbReference>
<reference evidence="10" key="1">
    <citation type="submission" date="2022-03" db="EMBL/GenBank/DDBJ databases">
        <authorList>
            <person name="Martin C."/>
        </authorList>
    </citation>
    <scope>NUCLEOTIDE SEQUENCE</scope>
</reference>
<evidence type="ECO:0000256" key="8">
    <source>
        <dbReference type="ARBA" id="ARBA00023180"/>
    </source>
</evidence>
<keyword evidence="3" id="KW-0812">Transmembrane</keyword>
<evidence type="ECO:0000256" key="9">
    <source>
        <dbReference type="ARBA" id="ARBA00023224"/>
    </source>
</evidence>